<comment type="caution">
    <text evidence="2">The sequence shown here is derived from an EMBL/GenBank/DDBJ whole genome shotgun (WGS) entry which is preliminary data.</text>
</comment>
<dbReference type="EMBL" id="CAJPDR010000146">
    <property type="protein sequence ID" value="CAF9921430.1"/>
    <property type="molecule type" value="Genomic_DNA"/>
</dbReference>
<organism evidence="2 3">
    <name type="scientific">Alectoria fallacina</name>
    <dbReference type="NCBI Taxonomy" id="1903189"/>
    <lineage>
        <taxon>Eukaryota</taxon>
        <taxon>Fungi</taxon>
        <taxon>Dikarya</taxon>
        <taxon>Ascomycota</taxon>
        <taxon>Pezizomycotina</taxon>
        <taxon>Lecanoromycetes</taxon>
        <taxon>OSLEUM clade</taxon>
        <taxon>Lecanoromycetidae</taxon>
        <taxon>Lecanorales</taxon>
        <taxon>Lecanorineae</taxon>
        <taxon>Parmeliaceae</taxon>
        <taxon>Alectoria</taxon>
    </lineage>
</organism>
<feature type="compositionally biased region" description="Basic and acidic residues" evidence="1">
    <location>
        <begin position="193"/>
        <end position="202"/>
    </location>
</feature>
<dbReference type="AlphaFoldDB" id="A0A8H3IHV0"/>
<evidence type="ECO:0000313" key="2">
    <source>
        <dbReference type="EMBL" id="CAF9921430.1"/>
    </source>
</evidence>
<proteinExistence type="predicted"/>
<feature type="region of interest" description="Disordered" evidence="1">
    <location>
        <begin position="183"/>
        <end position="202"/>
    </location>
</feature>
<dbReference type="Proteomes" id="UP000664203">
    <property type="component" value="Unassembled WGS sequence"/>
</dbReference>
<reference evidence="2" key="1">
    <citation type="submission" date="2021-03" db="EMBL/GenBank/DDBJ databases">
        <authorList>
            <person name="Tagirdzhanova G."/>
        </authorList>
    </citation>
    <scope>NUCLEOTIDE SEQUENCE</scope>
</reference>
<evidence type="ECO:0000256" key="1">
    <source>
        <dbReference type="SAM" id="MobiDB-lite"/>
    </source>
</evidence>
<sequence length="202" mass="23160">MPAQRPFDLAGYIRRNQIRKPNGSKPVTMVQPNDIILVNEIPCMALGKTFEATEDPAFPNVRFLGCSVFDGREWETTFRYDEDVSVATFTEDANVFDCVVMKFLEGAMLLTDIENLGMPFEVKLDTQYYQDRMRRAHQKAVEDGKELSWYPLLLFVITEINERSVLKVRELWGSKTVLNVRSAESDDAPELMDPERGAIIEQ</sequence>
<name>A0A8H3IHV0_9LECA</name>
<accession>A0A8H3IHV0</accession>
<evidence type="ECO:0000313" key="3">
    <source>
        <dbReference type="Proteomes" id="UP000664203"/>
    </source>
</evidence>
<protein>
    <submittedName>
        <fullName evidence="2">Uncharacterized protein</fullName>
    </submittedName>
</protein>
<keyword evidence="3" id="KW-1185">Reference proteome</keyword>
<gene>
    <name evidence="2" type="ORF">ALECFALPRED_001795</name>
</gene>